<feature type="region of interest" description="Disordered" evidence="2">
    <location>
        <begin position="1"/>
        <end position="68"/>
    </location>
</feature>
<name>A0A0F4Z647_9PEZI</name>
<comment type="caution">
    <text evidence="4">The sequence shown here is derived from an EMBL/GenBank/DDBJ whole genome shotgun (WGS) entry which is preliminary data.</text>
</comment>
<dbReference type="InterPro" id="IPR012462">
    <property type="entry name" value="UFSP1/2_DUB_cat"/>
</dbReference>
<feature type="region of interest" description="Disordered" evidence="2">
    <location>
        <begin position="84"/>
        <end position="124"/>
    </location>
</feature>
<evidence type="ECO:0000256" key="2">
    <source>
        <dbReference type="SAM" id="MobiDB-lite"/>
    </source>
</evidence>
<keyword evidence="1" id="KW-0378">Hydrolase</keyword>
<dbReference type="Gene3D" id="3.90.70.130">
    <property type="match status" value="1"/>
</dbReference>
<accession>A0A0F4Z647</accession>
<proteinExistence type="predicted"/>
<protein>
    <recommendedName>
        <fullName evidence="3">UFSP1/2/DUB catalytic domain-containing protein</fullName>
    </recommendedName>
</protein>
<evidence type="ECO:0000259" key="3">
    <source>
        <dbReference type="Pfam" id="PF07910"/>
    </source>
</evidence>
<feature type="domain" description="UFSP1/2/DUB catalytic" evidence="3">
    <location>
        <begin position="176"/>
        <end position="394"/>
    </location>
</feature>
<gene>
    <name evidence="4" type="ORF">TD95_002150</name>
</gene>
<dbReference type="AlphaFoldDB" id="A0A0F4Z647"/>
<dbReference type="EMBL" id="LAEV01002315">
    <property type="protein sequence ID" value="KKA25977.1"/>
    <property type="molecule type" value="Genomic_DNA"/>
</dbReference>
<evidence type="ECO:0000313" key="4">
    <source>
        <dbReference type="EMBL" id="KKA25977.1"/>
    </source>
</evidence>
<reference evidence="4 5" key="1">
    <citation type="submission" date="2015-03" db="EMBL/GenBank/DDBJ databases">
        <authorList>
            <person name="Radwan O."/>
            <person name="Al-Naeli F.A."/>
            <person name="Rendon G.A."/>
            <person name="Fields C."/>
        </authorList>
    </citation>
    <scope>NUCLEOTIDE SEQUENCE [LARGE SCALE GENOMIC DNA]</scope>
    <source>
        <strain evidence="4">CR-DP1</strain>
    </source>
</reference>
<feature type="compositionally biased region" description="Basic and acidic residues" evidence="2">
    <location>
        <begin position="1"/>
        <end position="55"/>
    </location>
</feature>
<evidence type="ECO:0000313" key="5">
    <source>
        <dbReference type="Proteomes" id="UP000033483"/>
    </source>
</evidence>
<keyword evidence="5" id="KW-1185">Reference proteome</keyword>
<organism evidence="4 5">
    <name type="scientific">Thielaviopsis punctulata</name>
    <dbReference type="NCBI Taxonomy" id="72032"/>
    <lineage>
        <taxon>Eukaryota</taxon>
        <taxon>Fungi</taxon>
        <taxon>Dikarya</taxon>
        <taxon>Ascomycota</taxon>
        <taxon>Pezizomycotina</taxon>
        <taxon>Sordariomycetes</taxon>
        <taxon>Hypocreomycetidae</taxon>
        <taxon>Microascales</taxon>
        <taxon>Ceratocystidaceae</taxon>
        <taxon>Thielaviopsis</taxon>
    </lineage>
</organism>
<evidence type="ECO:0000256" key="1">
    <source>
        <dbReference type="ARBA" id="ARBA00022801"/>
    </source>
</evidence>
<dbReference type="Pfam" id="PF07910">
    <property type="entry name" value="Peptidase_C78"/>
    <property type="match status" value="1"/>
</dbReference>
<sequence>MQAQKEKWLDRLDRERKRDQQRRREKEQEQQKEKEKDKETERKKTLLLHSKEKVRPGGHSSNMDEREEPTAMILMRHLFSGRSASKSLARPLHKSKGTSSSSRKDASKSAGDVGSGSTEEESDDDIKRLGVSNLGLFAYEKKMPGWLHSLLERKEVVALQGMIGELGWHLNHSRSTSYAYLCHPGVQQVFKLRREGHFCGYRTIQAMSSFINATNFPGVEALGGRFPTIFEIQDIVESAWDVGINSHARTETGGIKGTRKYIGTSEAEALFKMIGTPCSVQAFRSSSRTKAAQSLLNWVLEYFMARTADTTSKVRQTELPPIYLQTPAHSMMVVGIEHETSGDLNLIVFDPKFYDVQQTSRLATKHTNSSTVELLQNYRRGMGYLSRHSQFEILEFRVN</sequence>
<dbReference type="OrthoDB" id="288987at2759"/>
<dbReference type="Proteomes" id="UP000033483">
    <property type="component" value="Unassembled WGS sequence"/>
</dbReference>
<dbReference type="GO" id="GO:0016787">
    <property type="term" value="F:hydrolase activity"/>
    <property type="evidence" value="ECO:0007669"/>
    <property type="project" value="UniProtKB-KW"/>
</dbReference>